<evidence type="ECO:0000313" key="1">
    <source>
        <dbReference type="EnsemblMetazoa" id="G10068.1:cds"/>
    </source>
</evidence>
<reference evidence="1" key="1">
    <citation type="submission" date="2022-08" db="UniProtKB">
        <authorList>
            <consortium name="EnsemblMetazoa"/>
        </authorList>
    </citation>
    <scope>IDENTIFICATION</scope>
    <source>
        <strain evidence="1">05x7-T-G4-1.051#20</strain>
    </source>
</reference>
<name>A0A8W8HKV2_MAGGI</name>
<accession>A0A8W8HKV2</accession>
<proteinExistence type="predicted"/>
<keyword evidence="2" id="KW-1185">Reference proteome</keyword>
<dbReference type="EnsemblMetazoa" id="G10068.1">
    <property type="protein sequence ID" value="G10068.1:cds"/>
    <property type="gene ID" value="G10068"/>
</dbReference>
<dbReference type="Proteomes" id="UP000005408">
    <property type="component" value="Unassembled WGS sequence"/>
</dbReference>
<evidence type="ECO:0000313" key="2">
    <source>
        <dbReference type="Proteomes" id="UP000005408"/>
    </source>
</evidence>
<protein>
    <submittedName>
        <fullName evidence="1">Uncharacterized protein</fullName>
    </submittedName>
</protein>
<sequence length="86" mass="9947">MEMTGETMDELLELAGKDIRDYDAAKLLLHYCVLAANNEATPVKRRKTIDDMERRLLMLEKLEKEDVSKLKERVKALVLSRTLVNL</sequence>
<dbReference type="AlphaFoldDB" id="A0A8W8HKV2"/>
<organism evidence="1 2">
    <name type="scientific">Magallana gigas</name>
    <name type="common">Pacific oyster</name>
    <name type="synonym">Crassostrea gigas</name>
    <dbReference type="NCBI Taxonomy" id="29159"/>
    <lineage>
        <taxon>Eukaryota</taxon>
        <taxon>Metazoa</taxon>
        <taxon>Spiralia</taxon>
        <taxon>Lophotrochozoa</taxon>
        <taxon>Mollusca</taxon>
        <taxon>Bivalvia</taxon>
        <taxon>Autobranchia</taxon>
        <taxon>Pteriomorphia</taxon>
        <taxon>Ostreida</taxon>
        <taxon>Ostreoidea</taxon>
        <taxon>Ostreidae</taxon>
        <taxon>Magallana</taxon>
    </lineage>
</organism>